<dbReference type="STRING" id="665467.SAMN02982931_03184"/>
<name>A0A1G6DA28_9HYPH</name>
<keyword evidence="3" id="KW-1185">Reference proteome</keyword>
<keyword evidence="2" id="KW-0238">DNA-binding</keyword>
<dbReference type="AlphaFoldDB" id="A0A1G6DA28"/>
<protein>
    <submittedName>
        <fullName evidence="2">DNA-binding transcriptional regulator, CsgD family</fullName>
    </submittedName>
</protein>
<evidence type="ECO:0000313" key="2">
    <source>
        <dbReference type="EMBL" id="SDB41735.1"/>
    </source>
</evidence>
<dbReference type="Proteomes" id="UP000199071">
    <property type="component" value="Unassembled WGS sequence"/>
</dbReference>
<dbReference type="GO" id="GO:0006355">
    <property type="term" value="P:regulation of DNA-templated transcription"/>
    <property type="evidence" value="ECO:0007669"/>
    <property type="project" value="InterPro"/>
</dbReference>
<dbReference type="Gene3D" id="1.10.10.10">
    <property type="entry name" value="Winged helix-like DNA-binding domain superfamily/Winged helix DNA-binding domain"/>
    <property type="match status" value="1"/>
</dbReference>
<dbReference type="GO" id="GO:0003677">
    <property type="term" value="F:DNA binding"/>
    <property type="evidence" value="ECO:0007669"/>
    <property type="project" value="UniProtKB-KW"/>
</dbReference>
<dbReference type="InterPro" id="IPR016032">
    <property type="entry name" value="Sig_transdc_resp-reg_C-effctor"/>
</dbReference>
<dbReference type="SUPFAM" id="SSF46894">
    <property type="entry name" value="C-terminal effector domain of the bipartite response regulators"/>
    <property type="match status" value="1"/>
</dbReference>
<evidence type="ECO:0000313" key="3">
    <source>
        <dbReference type="Proteomes" id="UP000199071"/>
    </source>
</evidence>
<proteinExistence type="predicted"/>
<sequence length="390" mass="42575">MRSLSLETYNGLVDAIYEAAHTPEKWPAFLSAISGSLGGVWTSLHCSDTKTGLCIAMAGDLYDPSFVESLHREYGVINPWLDAVQQMPVGKAQTSESLIEPDLLRQTRFYNEWIRPQEDIGTGAGITIARDRQRLLRLSCNIRFRDQEKIQADLADLLDLLAPHLARCFAVSRHLRGHRLGAGATLDVLPASIFLVDDKGHVLYANKAGESLRRESRLLSYDGAGRLVVSDPEADDALQRRLHAITGQDHTASTGPILLRDQDSNRMVPMTVAPLTSRTDALAGMLGWPDGDPPVAIVCLDWSGVVDREALFRAHGLTPAEGDLASALQQGATLKSHAVQRGVSYHTMRKHLSAAFRKTGTTQQSQLVALLSNGRNHDPAIATQGRPAEN</sequence>
<dbReference type="SMART" id="SM00421">
    <property type="entry name" value="HTH_LUXR"/>
    <property type="match status" value="1"/>
</dbReference>
<accession>A0A1G6DA28</accession>
<gene>
    <name evidence="2" type="ORF">SAMN02982931_03184</name>
</gene>
<dbReference type="RefSeq" id="WP_090877675.1">
    <property type="nucleotide sequence ID" value="NZ_FMXQ01000006.1"/>
</dbReference>
<dbReference type="InterPro" id="IPR000792">
    <property type="entry name" value="Tscrpt_reg_LuxR_C"/>
</dbReference>
<organism evidence="2 3">
    <name type="scientific">Bauldia litoralis</name>
    <dbReference type="NCBI Taxonomy" id="665467"/>
    <lineage>
        <taxon>Bacteria</taxon>
        <taxon>Pseudomonadati</taxon>
        <taxon>Pseudomonadota</taxon>
        <taxon>Alphaproteobacteria</taxon>
        <taxon>Hyphomicrobiales</taxon>
        <taxon>Kaistiaceae</taxon>
        <taxon>Bauldia</taxon>
    </lineage>
</organism>
<evidence type="ECO:0000259" key="1">
    <source>
        <dbReference type="SMART" id="SM00421"/>
    </source>
</evidence>
<dbReference type="InterPro" id="IPR036388">
    <property type="entry name" value="WH-like_DNA-bd_sf"/>
</dbReference>
<dbReference type="EMBL" id="FMXQ01000006">
    <property type="protein sequence ID" value="SDB41735.1"/>
    <property type="molecule type" value="Genomic_DNA"/>
</dbReference>
<feature type="domain" description="HTH luxR-type" evidence="1">
    <location>
        <begin position="314"/>
        <end position="371"/>
    </location>
</feature>
<reference evidence="2 3" key="1">
    <citation type="submission" date="2016-10" db="EMBL/GenBank/DDBJ databases">
        <authorList>
            <person name="de Groot N.N."/>
        </authorList>
    </citation>
    <scope>NUCLEOTIDE SEQUENCE [LARGE SCALE GENOMIC DNA]</scope>
    <source>
        <strain evidence="2 3">ATCC 35022</strain>
    </source>
</reference>